<dbReference type="RefSeq" id="WP_036650930.1">
    <property type="nucleotide sequence ID" value="NZ_JNHK01000058.1"/>
</dbReference>
<organism evidence="1 2">
    <name type="scientific">Parabacteroides distasonis str. 3776 D15 i</name>
    <dbReference type="NCBI Taxonomy" id="1339342"/>
    <lineage>
        <taxon>Bacteria</taxon>
        <taxon>Pseudomonadati</taxon>
        <taxon>Bacteroidota</taxon>
        <taxon>Bacteroidia</taxon>
        <taxon>Bacteroidales</taxon>
        <taxon>Tannerellaceae</taxon>
        <taxon>Parabacteroides</taxon>
    </lineage>
</organism>
<gene>
    <name evidence="1" type="ORF">M091_4538</name>
</gene>
<reference evidence="1 2" key="1">
    <citation type="submission" date="2014-04" db="EMBL/GenBank/DDBJ databases">
        <authorList>
            <person name="Sears C."/>
            <person name="Carroll K."/>
            <person name="Sack B.R."/>
            <person name="Qadri F."/>
            <person name="Myers L.L."/>
            <person name="Chung G.-T."/>
            <person name="Escheverria P."/>
            <person name="Fraser C.M."/>
            <person name="Sadzewicz L."/>
            <person name="Shefchek K.A."/>
            <person name="Tallon L."/>
            <person name="Das S.P."/>
            <person name="Daugherty S."/>
            <person name="Mongodin E.F."/>
        </authorList>
    </citation>
    <scope>NUCLEOTIDE SEQUENCE [LARGE SCALE GENOMIC DNA]</scope>
    <source>
        <strain evidence="1 2">3776 D15 i</strain>
    </source>
</reference>
<evidence type="ECO:0000313" key="1">
    <source>
        <dbReference type="EMBL" id="KDS39234.1"/>
    </source>
</evidence>
<sequence length="113" mass="13161">MNTLTDIINKYDITKELLSNILNISVYSFDRYKKKTVNMLTLEQICILRSHLNITFNELLGEQVFTPDNIDNQTDNTKHTSLSDNLVIIEENEIHLHPKFAEAIRKAIQDNKE</sequence>
<name>A0AB34LAI2_PARDI</name>
<dbReference type="AlphaFoldDB" id="A0AB34LAI2"/>
<protein>
    <submittedName>
        <fullName evidence="1">Cro/C1-type HTH DNA-binding domain protein</fullName>
    </submittedName>
</protein>
<keyword evidence="1" id="KW-0238">DNA-binding</keyword>
<dbReference type="Proteomes" id="UP000027850">
    <property type="component" value="Unassembled WGS sequence"/>
</dbReference>
<dbReference type="GO" id="GO:0003677">
    <property type="term" value="F:DNA binding"/>
    <property type="evidence" value="ECO:0007669"/>
    <property type="project" value="UniProtKB-KW"/>
</dbReference>
<comment type="caution">
    <text evidence="1">The sequence shown here is derived from an EMBL/GenBank/DDBJ whole genome shotgun (WGS) entry which is preliminary data.</text>
</comment>
<dbReference type="EMBL" id="JNHK01000058">
    <property type="protein sequence ID" value="KDS39234.1"/>
    <property type="molecule type" value="Genomic_DNA"/>
</dbReference>
<evidence type="ECO:0000313" key="2">
    <source>
        <dbReference type="Proteomes" id="UP000027850"/>
    </source>
</evidence>
<accession>A0AB34LAI2</accession>
<proteinExistence type="predicted"/>